<gene>
    <name evidence="2" type="ORF">FM996_00800</name>
</gene>
<name>A0A549T8U5_METSR</name>
<dbReference type="EMBL" id="VJMF01000003">
    <property type="protein sequence ID" value="TRL38275.1"/>
    <property type="molecule type" value="Genomic_DNA"/>
</dbReference>
<dbReference type="Gene3D" id="1.10.150.690">
    <property type="entry name" value="DUF2063"/>
    <property type="match status" value="1"/>
</dbReference>
<dbReference type="Proteomes" id="UP000316781">
    <property type="component" value="Unassembled WGS sequence"/>
</dbReference>
<proteinExistence type="predicted"/>
<evidence type="ECO:0000313" key="2">
    <source>
        <dbReference type="EMBL" id="TRL38275.1"/>
    </source>
</evidence>
<protein>
    <submittedName>
        <fullName evidence="2">DUF2063 domain-containing protein</fullName>
    </submittedName>
</protein>
<accession>A0A549T8U5</accession>
<dbReference type="InterPro" id="IPR018640">
    <property type="entry name" value="DUF2063"/>
</dbReference>
<feature type="domain" description="Putative DNA-binding" evidence="1">
    <location>
        <begin position="22"/>
        <end position="101"/>
    </location>
</feature>
<evidence type="ECO:0000259" key="1">
    <source>
        <dbReference type="Pfam" id="PF09836"/>
    </source>
</evidence>
<dbReference type="Pfam" id="PF09836">
    <property type="entry name" value="DUF2063"/>
    <property type="match status" value="1"/>
</dbReference>
<evidence type="ECO:0000313" key="3">
    <source>
        <dbReference type="Proteomes" id="UP000316781"/>
    </source>
</evidence>
<dbReference type="RefSeq" id="WP_142861408.1">
    <property type="nucleotide sequence ID" value="NZ_VJMF01000003.1"/>
</dbReference>
<comment type="caution">
    <text evidence="2">The sequence shown here is derived from an EMBL/GenBank/DDBJ whole genome shotgun (WGS) entry which is preliminary data.</text>
</comment>
<reference evidence="2 3" key="1">
    <citation type="submission" date="2019-07" db="EMBL/GenBank/DDBJ databases">
        <title>Ln-dependent methylotrophs.</title>
        <authorList>
            <person name="Tani A."/>
        </authorList>
    </citation>
    <scope>NUCLEOTIDE SEQUENCE [LARGE SCALE GENOMIC DNA]</scope>
    <source>
        <strain evidence="2 3">SM89A</strain>
    </source>
</reference>
<sequence length="263" mass="29326">MTLREIQERFQTSVLAGLASGQAAILDSLRDPPRTDRTTLFAVYVDAYRLRLAEFVSTDFAVLRDYMGDEAFGSLVEQYIATGPSHHHNARWYASRLPEFMRESAQWRSDRAACDLALFEKSLADAFDSVDVPALAIDALAAAEPDDWPRLVFEFHPSVAVLDLAKGVARLYSALSDGGEAERADPDDDETILLWRRDDEPVYREIAADERLALIEARAGKSFGDICTLLEFQNNDETLLQRAAGFLAQWFADGIVTKISLST</sequence>
<organism evidence="2 3">
    <name type="scientific">Methylosinus sporium</name>
    <dbReference type="NCBI Taxonomy" id="428"/>
    <lineage>
        <taxon>Bacteria</taxon>
        <taxon>Pseudomonadati</taxon>
        <taxon>Pseudomonadota</taxon>
        <taxon>Alphaproteobacteria</taxon>
        <taxon>Hyphomicrobiales</taxon>
        <taxon>Methylocystaceae</taxon>
        <taxon>Methylosinus</taxon>
    </lineage>
</organism>
<dbReference type="InterPro" id="IPR044922">
    <property type="entry name" value="DUF2063_N_sf"/>
</dbReference>
<dbReference type="AlphaFoldDB" id="A0A549T8U5"/>